<protein>
    <recommendedName>
        <fullName evidence="5">Bifunctional inhibitor/plant lipid transfer protein/seed storage helical domain-containing protein</fullName>
    </recommendedName>
</protein>
<keyword evidence="2" id="KW-0446">Lipid-binding</keyword>
<evidence type="ECO:0000313" key="4">
    <source>
        <dbReference type="Proteomes" id="UP001345219"/>
    </source>
</evidence>
<accession>A0AAN7JVU9</accession>
<keyword evidence="4" id="KW-1185">Reference proteome</keyword>
<dbReference type="PANTHER" id="PTHR33214">
    <property type="entry name" value="BIFUNCTIONAL INHIBITOR/LIPID-TRANSFER PROTEIN/SEED STORAGE 2S ALBUMIN SUPERFAMILY PROTEIN"/>
    <property type="match status" value="1"/>
</dbReference>
<organism evidence="3 4">
    <name type="scientific">Trapa incisa</name>
    <dbReference type="NCBI Taxonomy" id="236973"/>
    <lineage>
        <taxon>Eukaryota</taxon>
        <taxon>Viridiplantae</taxon>
        <taxon>Streptophyta</taxon>
        <taxon>Embryophyta</taxon>
        <taxon>Tracheophyta</taxon>
        <taxon>Spermatophyta</taxon>
        <taxon>Magnoliopsida</taxon>
        <taxon>eudicotyledons</taxon>
        <taxon>Gunneridae</taxon>
        <taxon>Pentapetalae</taxon>
        <taxon>rosids</taxon>
        <taxon>malvids</taxon>
        <taxon>Myrtales</taxon>
        <taxon>Lythraceae</taxon>
        <taxon>Trapa</taxon>
    </lineage>
</organism>
<evidence type="ECO:0000313" key="3">
    <source>
        <dbReference type="EMBL" id="KAK4755166.1"/>
    </source>
</evidence>
<dbReference type="PANTHER" id="PTHR33214:SF69">
    <property type="entry name" value="BIFUNCTIONAL INHIBITOR_LIPID-TRANSFER PROTEIN_SEED STORAGE 2S ALBUMIN SUPERFAMILY PROTEIN"/>
    <property type="match status" value="1"/>
</dbReference>
<comment type="caution">
    <text evidence="3">The sequence shown here is derived from an EMBL/GenBank/DDBJ whole genome shotgun (WGS) entry which is preliminary data.</text>
</comment>
<gene>
    <name evidence="3" type="ORF">SAY87_008923</name>
</gene>
<dbReference type="GO" id="GO:0008289">
    <property type="term" value="F:lipid binding"/>
    <property type="evidence" value="ECO:0007669"/>
    <property type="project" value="UniProtKB-KW"/>
</dbReference>
<evidence type="ECO:0008006" key="5">
    <source>
        <dbReference type="Google" id="ProtNLM"/>
    </source>
</evidence>
<dbReference type="InterPro" id="IPR033872">
    <property type="entry name" value="nsLTP2"/>
</dbReference>
<evidence type="ECO:0000256" key="2">
    <source>
        <dbReference type="ARBA" id="ARBA00023121"/>
    </source>
</evidence>
<keyword evidence="1" id="KW-0813">Transport</keyword>
<proteinExistence type="predicted"/>
<dbReference type="AlphaFoldDB" id="A0AAN7JVU9"/>
<name>A0AAN7JVU9_9MYRT</name>
<reference evidence="3 4" key="1">
    <citation type="journal article" date="2023" name="Hortic Res">
        <title>Pangenome of water caltrop reveals structural variations and asymmetric subgenome divergence after allopolyploidization.</title>
        <authorList>
            <person name="Zhang X."/>
            <person name="Chen Y."/>
            <person name="Wang L."/>
            <person name="Yuan Y."/>
            <person name="Fang M."/>
            <person name="Shi L."/>
            <person name="Lu R."/>
            <person name="Comes H.P."/>
            <person name="Ma Y."/>
            <person name="Chen Y."/>
            <person name="Huang G."/>
            <person name="Zhou Y."/>
            <person name="Zheng Z."/>
            <person name="Qiu Y."/>
        </authorList>
    </citation>
    <scope>NUCLEOTIDE SEQUENCE [LARGE SCALE GENOMIC DNA]</scope>
    <source>
        <tissue evidence="3">Roots</tissue>
    </source>
</reference>
<dbReference type="GO" id="GO:0006869">
    <property type="term" value="P:lipid transport"/>
    <property type="evidence" value="ECO:0007669"/>
    <property type="project" value="InterPro"/>
</dbReference>
<dbReference type="Gene3D" id="1.10.110.10">
    <property type="entry name" value="Plant lipid-transfer and hydrophobic proteins"/>
    <property type="match status" value="1"/>
</dbReference>
<sequence length="145" mass="15787">MYHFSLKKKIDDGKLYKLSSTSGCEISERHNTEEGNLAYIKSSEDEGFSGHVGGVLCGGCGLLVTAAPPPPPPPRPCCDLQQLAPCLPPLMDPRLIPTPECCRGLISQQGCFCKIISNPPVSQYITNYIPGIRGIFLYCRVIPCF</sequence>
<dbReference type="SUPFAM" id="SSF47699">
    <property type="entry name" value="Bifunctional inhibitor/lipid-transfer protein/seed storage 2S albumin"/>
    <property type="match status" value="1"/>
</dbReference>
<dbReference type="InterPro" id="IPR036312">
    <property type="entry name" value="Bifun_inhib/LTP/seed_sf"/>
</dbReference>
<dbReference type="EMBL" id="JAXIOK010000014">
    <property type="protein sequence ID" value="KAK4755166.1"/>
    <property type="molecule type" value="Genomic_DNA"/>
</dbReference>
<evidence type="ECO:0000256" key="1">
    <source>
        <dbReference type="ARBA" id="ARBA00022448"/>
    </source>
</evidence>
<dbReference type="Proteomes" id="UP001345219">
    <property type="component" value="Chromosome 8"/>
</dbReference>